<evidence type="ECO:0000313" key="3">
    <source>
        <dbReference type="EMBL" id="PNH11020.1"/>
    </source>
</evidence>
<keyword evidence="4" id="KW-1185">Reference proteome</keyword>
<dbReference type="GO" id="GO:0005524">
    <property type="term" value="F:ATP binding"/>
    <property type="evidence" value="ECO:0007669"/>
    <property type="project" value="UniProtKB-UniRule"/>
</dbReference>
<dbReference type="InterPro" id="IPR011009">
    <property type="entry name" value="Kinase-like_dom_sf"/>
</dbReference>
<protein>
    <submittedName>
        <fullName evidence="3">Mitogen-activated protein kinase kinase kinase 10</fullName>
    </submittedName>
</protein>
<dbReference type="EMBL" id="PGGS01000040">
    <property type="protein sequence ID" value="PNH11020.1"/>
    <property type="molecule type" value="Genomic_DNA"/>
</dbReference>
<sequence>MKSTEERTGGYGVVDLAQLLLKTGQPPLSYKRPLPCTGTVSILSKQPPRVKPWSTFSVDASVWAGSVAPQLAGILLETGFSGWPWKRIEGPVLYGALKVNLLDMVEAVLDELGADVEFNHSTAEDGFTFCRTEDQAALLAIQVKESYALPGDSGVLEYDDLRALRPGKPEPEVTVPEQHIEQLYGYMVPMGKGSRRLYGAFCTEQAFWAAKLDLSTPEAASGSSDPPLLLSKPVLFGSLDPTAITALAYLCHLALQQQPSHPAASAALASRHPSGAPGIAGGNAGGWVASRVAELDKMSQPVALRVDELELGDLLGVGVTGRVYEGVYNGQRIAVKVPVRSGKREPGEVERELAHEAQLYLALRALQGTHVPALAAHGTLLNRAGSGRFPFVATQLVEGGVPLDEAVAGQLLPPQVLEAAAAHALAGLRAMHALGVAHGDVRGANCLATPDGRTMWVDLCRAQLGADAAAIERDVADAWGLVGGW</sequence>
<dbReference type="PROSITE" id="PS50011">
    <property type="entry name" value="PROTEIN_KINASE_DOM"/>
    <property type="match status" value="1"/>
</dbReference>
<dbReference type="PANTHER" id="PTHR37171:SF1">
    <property type="entry name" value="SERINE_THREONINE-PROTEIN KINASE YRZF-RELATED"/>
    <property type="match status" value="1"/>
</dbReference>
<keyword evidence="3" id="KW-0418">Kinase</keyword>
<dbReference type="PROSITE" id="PS00107">
    <property type="entry name" value="PROTEIN_KINASE_ATP"/>
    <property type="match status" value="1"/>
</dbReference>
<evidence type="ECO:0000313" key="4">
    <source>
        <dbReference type="Proteomes" id="UP000236333"/>
    </source>
</evidence>
<dbReference type="InterPro" id="IPR052396">
    <property type="entry name" value="Meiotic_Drive_Suppr_Kinase"/>
</dbReference>
<gene>
    <name evidence="3" type="ORF">TSOC_002161</name>
</gene>
<accession>A0A2J8AES6</accession>
<feature type="binding site" evidence="1">
    <location>
        <position position="336"/>
    </location>
    <ligand>
        <name>ATP</name>
        <dbReference type="ChEBI" id="CHEBI:30616"/>
    </ligand>
</feature>
<keyword evidence="1" id="KW-0547">Nucleotide-binding</keyword>
<dbReference type="Gene3D" id="3.30.200.20">
    <property type="entry name" value="Phosphorylase Kinase, domain 1"/>
    <property type="match status" value="1"/>
</dbReference>
<keyword evidence="1" id="KW-0067">ATP-binding</keyword>
<evidence type="ECO:0000259" key="2">
    <source>
        <dbReference type="PROSITE" id="PS50011"/>
    </source>
</evidence>
<name>A0A2J8AES6_9CHLO</name>
<feature type="domain" description="Protein kinase" evidence="2">
    <location>
        <begin position="309"/>
        <end position="485"/>
    </location>
</feature>
<dbReference type="Gene3D" id="1.10.510.10">
    <property type="entry name" value="Transferase(Phosphotransferase) domain 1"/>
    <property type="match status" value="1"/>
</dbReference>
<dbReference type="OrthoDB" id="2138423at2759"/>
<comment type="caution">
    <text evidence="3">The sequence shown here is derived from an EMBL/GenBank/DDBJ whole genome shotgun (WGS) entry which is preliminary data.</text>
</comment>
<dbReference type="InterPro" id="IPR017441">
    <property type="entry name" value="Protein_kinase_ATP_BS"/>
</dbReference>
<dbReference type="AlphaFoldDB" id="A0A2J8AES6"/>
<dbReference type="GO" id="GO:0004672">
    <property type="term" value="F:protein kinase activity"/>
    <property type="evidence" value="ECO:0007669"/>
    <property type="project" value="InterPro"/>
</dbReference>
<evidence type="ECO:0000256" key="1">
    <source>
        <dbReference type="PROSITE-ProRule" id="PRU10141"/>
    </source>
</evidence>
<proteinExistence type="predicted"/>
<dbReference type="SUPFAM" id="SSF56112">
    <property type="entry name" value="Protein kinase-like (PK-like)"/>
    <property type="match status" value="1"/>
</dbReference>
<dbReference type="InterPro" id="IPR000719">
    <property type="entry name" value="Prot_kinase_dom"/>
</dbReference>
<reference evidence="3 4" key="1">
    <citation type="journal article" date="2017" name="Mol. Biol. Evol.">
        <title>The 4-celled Tetrabaena socialis nuclear genome reveals the essential components for genetic control of cell number at the origin of multicellularity in the volvocine lineage.</title>
        <authorList>
            <person name="Featherston J."/>
            <person name="Arakaki Y."/>
            <person name="Hanschen E.R."/>
            <person name="Ferris P.J."/>
            <person name="Michod R.E."/>
            <person name="Olson B.J.S.C."/>
            <person name="Nozaki H."/>
            <person name="Durand P.M."/>
        </authorList>
    </citation>
    <scope>NUCLEOTIDE SEQUENCE [LARGE SCALE GENOMIC DNA]</scope>
    <source>
        <strain evidence="3 4">NIES-571</strain>
    </source>
</reference>
<dbReference type="PANTHER" id="PTHR37171">
    <property type="entry name" value="SERINE/THREONINE-PROTEIN KINASE YRZF-RELATED"/>
    <property type="match status" value="1"/>
</dbReference>
<organism evidence="3 4">
    <name type="scientific">Tetrabaena socialis</name>
    <dbReference type="NCBI Taxonomy" id="47790"/>
    <lineage>
        <taxon>Eukaryota</taxon>
        <taxon>Viridiplantae</taxon>
        <taxon>Chlorophyta</taxon>
        <taxon>core chlorophytes</taxon>
        <taxon>Chlorophyceae</taxon>
        <taxon>CS clade</taxon>
        <taxon>Chlamydomonadales</taxon>
        <taxon>Tetrabaenaceae</taxon>
        <taxon>Tetrabaena</taxon>
    </lineage>
</organism>
<dbReference type="Proteomes" id="UP000236333">
    <property type="component" value="Unassembled WGS sequence"/>
</dbReference>
<keyword evidence="3" id="KW-0808">Transferase</keyword>